<dbReference type="InterPro" id="IPR011009">
    <property type="entry name" value="Kinase-like_dom_sf"/>
</dbReference>
<protein>
    <submittedName>
        <fullName evidence="4">STYKc</fullName>
    </submittedName>
</protein>
<evidence type="ECO:0000256" key="2">
    <source>
        <dbReference type="ARBA" id="ARBA00022840"/>
    </source>
</evidence>
<dbReference type="PANTHER" id="PTHR46008:SF48">
    <property type="entry name" value="PROTEIN KINASE DOMAIN-CONTAINING PROTEIN"/>
    <property type="match status" value="1"/>
</dbReference>
<dbReference type="Gene3D" id="1.10.510.10">
    <property type="entry name" value="Transferase(Phosphotransferase) domain 1"/>
    <property type="match status" value="1"/>
</dbReference>
<proteinExistence type="predicted"/>
<keyword evidence="1" id="KW-0547">Nucleotide-binding</keyword>
<dbReference type="Pfam" id="PF07714">
    <property type="entry name" value="PK_Tyr_Ser-Thr"/>
    <property type="match status" value="1"/>
</dbReference>
<feature type="domain" description="Protein kinase" evidence="3">
    <location>
        <begin position="1"/>
        <end position="48"/>
    </location>
</feature>
<evidence type="ECO:0000313" key="4">
    <source>
        <dbReference type="EMBL" id="URE09840.1"/>
    </source>
</evidence>
<keyword evidence="5" id="KW-1185">Reference proteome</keyword>
<evidence type="ECO:0000313" key="5">
    <source>
        <dbReference type="Proteomes" id="UP001055439"/>
    </source>
</evidence>
<dbReference type="EMBL" id="CP097508">
    <property type="protein sequence ID" value="URE09840.1"/>
    <property type="molecule type" value="Genomic_DNA"/>
</dbReference>
<dbReference type="InterPro" id="IPR001245">
    <property type="entry name" value="Ser-Thr/Tyr_kinase_cat_dom"/>
</dbReference>
<dbReference type="GO" id="GO:0004672">
    <property type="term" value="F:protein kinase activity"/>
    <property type="evidence" value="ECO:0007669"/>
    <property type="project" value="InterPro"/>
</dbReference>
<reference evidence="4" key="1">
    <citation type="submission" date="2022-05" db="EMBL/GenBank/DDBJ databases">
        <title>The Musa troglodytarum L. genome provides insights into the mechanism of non-climacteric behaviour and enrichment of carotenoids.</title>
        <authorList>
            <person name="Wang J."/>
        </authorList>
    </citation>
    <scope>NUCLEOTIDE SEQUENCE</scope>
    <source>
        <tissue evidence="4">Leaf</tissue>
    </source>
</reference>
<gene>
    <name evidence="4" type="ORF">MUK42_22163</name>
</gene>
<dbReference type="PANTHER" id="PTHR46008">
    <property type="entry name" value="LEAF RUST 10 DISEASE-RESISTANCE LOCUS RECEPTOR-LIKE PROTEIN KINASE-LIKE 1.4"/>
    <property type="match status" value="1"/>
</dbReference>
<dbReference type="SUPFAM" id="SSF56112">
    <property type="entry name" value="Protein kinase-like (PK-like)"/>
    <property type="match status" value="1"/>
</dbReference>
<dbReference type="Proteomes" id="UP001055439">
    <property type="component" value="Chromosome 6"/>
</dbReference>
<dbReference type="OrthoDB" id="5857966at2759"/>
<dbReference type="AlphaFoldDB" id="A0A9E7G8Q6"/>
<keyword evidence="2" id="KW-0067">ATP-binding</keyword>
<name>A0A9E7G8Q6_9LILI</name>
<evidence type="ECO:0000256" key="1">
    <source>
        <dbReference type="ARBA" id="ARBA00022741"/>
    </source>
</evidence>
<dbReference type="InterPro" id="IPR000719">
    <property type="entry name" value="Prot_kinase_dom"/>
</dbReference>
<accession>A0A9E7G8Q6</accession>
<organism evidence="4 5">
    <name type="scientific">Musa troglodytarum</name>
    <name type="common">fe'i banana</name>
    <dbReference type="NCBI Taxonomy" id="320322"/>
    <lineage>
        <taxon>Eukaryota</taxon>
        <taxon>Viridiplantae</taxon>
        <taxon>Streptophyta</taxon>
        <taxon>Embryophyta</taxon>
        <taxon>Tracheophyta</taxon>
        <taxon>Spermatophyta</taxon>
        <taxon>Magnoliopsida</taxon>
        <taxon>Liliopsida</taxon>
        <taxon>Zingiberales</taxon>
        <taxon>Musaceae</taxon>
        <taxon>Musa</taxon>
    </lineage>
</organism>
<sequence>MLEDETHIETKVKGTAGYVDPEYIRTFHLTPKSNVYSFGILLLEIQSA</sequence>
<evidence type="ECO:0000259" key="3">
    <source>
        <dbReference type="PROSITE" id="PS50011"/>
    </source>
</evidence>
<dbReference type="GO" id="GO:0005524">
    <property type="term" value="F:ATP binding"/>
    <property type="evidence" value="ECO:0007669"/>
    <property type="project" value="UniProtKB-KW"/>
</dbReference>
<dbReference type="PROSITE" id="PS50011">
    <property type="entry name" value="PROTEIN_KINASE_DOM"/>
    <property type="match status" value="1"/>
</dbReference>